<accession>A0A5R8WTW6</accession>
<reference evidence="1 2" key="1">
    <citation type="submission" date="2019-05" db="EMBL/GenBank/DDBJ databases">
        <title>Hymenobacter edaphi sp. nov., isolated from abandoned arsenic-contaminated farmland soil.</title>
        <authorList>
            <person name="Nie L."/>
        </authorList>
    </citation>
    <scope>NUCLEOTIDE SEQUENCE [LARGE SCALE GENOMIC DNA]</scope>
    <source>
        <strain evidence="1 2">1-3-3-8</strain>
    </source>
</reference>
<dbReference type="RefSeq" id="WP_138075683.1">
    <property type="nucleotide sequence ID" value="NZ_VAJM01000002.1"/>
</dbReference>
<sequence>MPDSSLVVTVPQPCHENWEQMTSAGRGRHCLACRKVVVDFTRMSDAELLRWFSHATDNACGRFRPNQLDRPLITPPRLLPRWYHWLVAGAVVWATLTPTAAAAQRPIWPDQHLRPLFVRLQAPRVAAAPLAEATETQFDAPIRYAQPLPMPIIMGGAVTGVRITVLAEPQRLPLLQLEDWLR</sequence>
<name>A0A5R8WTW6_9BACT</name>
<proteinExistence type="predicted"/>
<dbReference type="EMBL" id="VAJM01000002">
    <property type="protein sequence ID" value="TLM95210.1"/>
    <property type="molecule type" value="Genomic_DNA"/>
</dbReference>
<keyword evidence="2" id="KW-1185">Reference proteome</keyword>
<evidence type="ECO:0000313" key="1">
    <source>
        <dbReference type="EMBL" id="TLM95210.1"/>
    </source>
</evidence>
<dbReference type="Proteomes" id="UP000305517">
    <property type="component" value="Unassembled WGS sequence"/>
</dbReference>
<organism evidence="1 2">
    <name type="scientific">Hymenobacter jeollabukensis</name>
    <dbReference type="NCBI Taxonomy" id="2025313"/>
    <lineage>
        <taxon>Bacteria</taxon>
        <taxon>Pseudomonadati</taxon>
        <taxon>Bacteroidota</taxon>
        <taxon>Cytophagia</taxon>
        <taxon>Cytophagales</taxon>
        <taxon>Hymenobacteraceae</taxon>
        <taxon>Hymenobacter</taxon>
    </lineage>
</organism>
<dbReference type="AlphaFoldDB" id="A0A5R8WTW6"/>
<evidence type="ECO:0000313" key="2">
    <source>
        <dbReference type="Proteomes" id="UP000305517"/>
    </source>
</evidence>
<comment type="caution">
    <text evidence="1">The sequence shown here is derived from an EMBL/GenBank/DDBJ whole genome shotgun (WGS) entry which is preliminary data.</text>
</comment>
<dbReference type="OrthoDB" id="7432683at2"/>
<gene>
    <name evidence="1" type="ORF">FDY95_05325</name>
</gene>
<protein>
    <submittedName>
        <fullName evidence="1">Uncharacterized protein</fullName>
    </submittedName>
</protein>